<dbReference type="OrthoDB" id="374045at2759"/>
<dbReference type="Pfam" id="PF01368">
    <property type="entry name" value="DHH"/>
    <property type="match status" value="1"/>
</dbReference>
<evidence type="ECO:0000256" key="3">
    <source>
        <dbReference type="ARBA" id="ARBA00022801"/>
    </source>
</evidence>
<dbReference type="GO" id="GO:0046872">
    <property type="term" value="F:metal ion binding"/>
    <property type="evidence" value="ECO:0007669"/>
    <property type="project" value="UniProtKB-KW"/>
</dbReference>
<proteinExistence type="predicted"/>
<dbReference type="GO" id="GO:0005737">
    <property type="term" value="C:cytoplasm"/>
    <property type="evidence" value="ECO:0007669"/>
    <property type="project" value="InterPro"/>
</dbReference>
<dbReference type="Gene3D" id="3.10.310.20">
    <property type="entry name" value="DHHA2 domain"/>
    <property type="match status" value="1"/>
</dbReference>
<evidence type="ECO:0000259" key="5">
    <source>
        <dbReference type="SMART" id="SM01131"/>
    </source>
</evidence>
<dbReference type="Pfam" id="PF02833">
    <property type="entry name" value="DHHA2"/>
    <property type="match status" value="1"/>
</dbReference>
<dbReference type="Proteomes" id="UP000807716">
    <property type="component" value="Unassembled WGS sequence"/>
</dbReference>
<protein>
    <submittedName>
        <fullName evidence="6">Exopolyphosphatase</fullName>
    </submittedName>
</protein>
<gene>
    <name evidence="6" type="primary">PPX1</name>
    <name evidence="6" type="ORF">DFQ27_007475</name>
</gene>
<comment type="caution">
    <text evidence="6">The sequence shown here is derived from an EMBL/GenBank/DDBJ whole genome shotgun (WGS) entry which is preliminary data.</text>
</comment>
<dbReference type="Gene3D" id="3.90.1640.10">
    <property type="entry name" value="inorganic pyrophosphatase (n-terminal core)"/>
    <property type="match status" value="1"/>
</dbReference>
<comment type="cofactor">
    <cofactor evidence="1">
        <name>Mn(2+)</name>
        <dbReference type="ChEBI" id="CHEBI:29035"/>
    </cofactor>
</comment>
<dbReference type="InterPro" id="IPR001667">
    <property type="entry name" value="DDH_dom"/>
</dbReference>
<dbReference type="InterPro" id="IPR038763">
    <property type="entry name" value="DHH_sf"/>
</dbReference>
<organism evidence="6 7">
    <name type="scientific">Actinomortierella ambigua</name>
    <dbReference type="NCBI Taxonomy" id="1343610"/>
    <lineage>
        <taxon>Eukaryota</taxon>
        <taxon>Fungi</taxon>
        <taxon>Fungi incertae sedis</taxon>
        <taxon>Mucoromycota</taxon>
        <taxon>Mortierellomycotina</taxon>
        <taxon>Mortierellomycetes</taxon>
        <taxon>Mortierellales</taxon>
        <taxon>Mortierellaceae</taxon>
        <taxon>Actinomortierella</taxon>
    </lineage>
</organism>
<keyword evidence="2" id="KW-0479">Metal-binding</keyword>
<dbReference type="PANTHER" id="PTHR12112:SF39">
    <property type="entry name" value="EG:152A3.5 PROTEIN (FBGN0003116_PN PROTEIN)"/>
    <property type="match status" value="1"/>
</dbReference>
<evidence type="ECO:0000256" key="1">
    <source>
        <dbReference type="ARBA" id="ARBA00001936"/>
    </source>
</evidence>
<dbReference type="GO" id="GO:0004309">
    <property type="term" value="F:exopolyphosphatase activity"/>
    <property type="evidence" value="ECO:0007669"/>
    <property type="project" value="TreeGrafter"/>
</dbReference>
<accession>A0A9P6UBX5</accession>
<sequence>MNSFLANIRPRLASEPDAPVFIVSGNESADLDSIVSALTTAFFLQRYSPKSICIPFINTERADLPLRNDTVYVFEQTKVDPSLLFFRDELDTTLKKIPADRMSLFLVDHNLLSGSLSQWNNVAVAGVIDHHDDEGLYTTANPRRIEVTGSCTSLIAETFMKELQTKVDSEDCKSIARLMMGPILVDTGNLNPAINKAKPLDIAMHDSLLPLTGWSNTDFYYKAISDARHDTSKLSCYDLLRKDYKEWTVTRPSGDSVKVGISSVPGLVQKYIARDSKQAIHDAIQRWSNNRSLDLYIALWQDDLGAANGGYQREFLMEPYTTGFDSLREALEASDMKLERLTDLDTDDFVASGGRVYRQHNTTWSRKLIWPLVEKLLVEGK</sequence>
<dbReference type="SUPFAM" id="SSF64182">
    <property type="entry name" value="DHH phosphoesterases"/>
    <property type="match status" value="1"/>
</dbReference>
<keyword evidence="7" id="KW-1185">Reference proteome</keyword>
<feature type="domain" description="DHHA2" evidence="5">
    <location>
        <begin position="221"/>
        <end position="377"/>
    </location>
</feature>
<dbReference type="InterPro" id="IPR038222">
    <property type="entry name" value="DHHA2_dom_sf"/>
</dbReference>
<name>A0A9P6UBX5_9FUNG</name>
<keyword evidence="4" id="KW-0464">Manganese</keyword>
<dbReference type="InterPro" id="IPR004097">
    <property type="entry name" value="DHHA2"/>
</dbReference>
<dbReference type="SMART" id="SM01131">
    <property type="entry name" value="DHHA2"/>
    <property type="match status" value="1"/>
</dbReference>
<dbReference type="AlphaFoldDB" id="A0A9P6UBX5"/>
<reference evidence="6" key="1">
    <citation type="journal article" date="2020" name="Fungal Divers.">
        <title>Resolving the Mortierellaceae phylogeny through synthesis of multi-gene phylogenetics and phylogenomics.</title>
        <authorList>
            <person name="Vandepol N."/>
            <person name="Liber J."/>
            <person name="Desiro A."/>
            <person name="Na H."/>
            <person name="Kennedy M."/>
            <person name="Barry K."/>
            <person name="Grigoriev I.V."/>
            <person name="Miller A.N."/>
            <person name="O'Donnell K."/>
            <person name="Stajich J.E."/>
            <person name="Bonito G."/>
        </authorList>
    </citation>
    <scope>NUCLEOTIDE SEQUENCE</scope>
    <source>
        <strain evidence="6">BC1065</strain>
    </source>
</reference>
<evidence type="ECO:0000313" key="6">
    <source>
        <dbReference type="EMBL" id="KAG0268131.1"/>
    </source>
</evidence>
<dbReference type="PANTHER" id="PTHR12112">
    <property type="entry name" value="BNIP - RELATED"/>
    <property type="match status" value="1"/>
</dbReference>
<evidence type="ECO:0000256" key="4">
    <source>
        <dbReference type="ARBA" id="ARBA00023211"/>
    </source>
</evidence>
<evidence type="ECO:0000256" key="2">
    <source>
        <dbReference type="ARBA" id="ARBA00022723"/>
    </source>
</evidence>
<keyword evidence="3" id="KW-0378">Hydrolase</keyword>
<dbReference type="EMBL" id="JAAAJB010000059">
    <property type="protein sequence ID" value="KAG0268131.1"/>
    <property type="molecule type" value="Genomic_DNA"/>
</dbReference>
<evidence type="ECO:0000313" key="7">
    <source>
        <dbReference type="Proteomes" id="UP000807716"/>
    </source>
</evidence>